<dbReference type="Proteomes" id="UP000067111">
    <property type="component" value="Unassembled WGS sequence"/>
</dbReference>
<feature type="region of interest" description="Disordered" evidence="1">
    <location>
        <begin position="1"/>
        <end position="29"/>
    </location>
</feature>
<dbReference type="AlphaFoldDB" id="A0A0X7K3X6"/>
<evidence type="ECO:0000313" key="2">
    <source>
        <dbReference type="EMBL" id="KWU49470.1"/>
    </source>
</evidence>
<dbReference type="InterPro" id="IPR008964">
    <property type="entry name" value="Invasin/intimin_cell_adhesion"/>
</dbReference>
<dbReference type="SUPFAM" id="SSF49373">
    <property type="entry name" value="Invasin/intimin cell-adhesion fragments"/>
    <property type="match status" value="1"/>
</dbReference>
<evidence type="ECO:0000256" key="1">
    <source>
        <dbReference type="SAM" id="MobiDB-lite"/>
    </source>
</evidence>
<protein>
    <recommendedName>
        <fullName evidence="4">BIG2 domain-containing protein</fullName>
    </recommendedName>
</protein>
<evidence type="ECO:0000313" key="3">
    <source>
        <dbReference type="Proteomes" id="UP000067111"/>
    </source>
</evidence>
<accession>A0A0X7K3X6</accession>
<dbReference type="EMBL" id="LRMR01000026">
    <property type="protein sequence ID" value="KWU49470.1"/>
    <property type="molecule type" value="Genomic_DNA"/>
</dbReference>
<organism evidence="2 3">
    <name type="scientific">Pseudomonas palleroniana</name>
    <dbReference type="NCBI Taxonomy" id="191390"/>
    <lineage>
        <taxon>Bacteria</taxon>
        <taxon>Pseudomonadati</taxon>
        <taxon>Pseudomonadota</taxon>
        <taxon>Gammaproteobacteria</taxon>
        <taxon>Pseudomonadales</taxon>
        <taxon>Pseudomonadaceae</taxon>
        <taxon>Pseudomonas</taxon>
    </lineage>
</organism>
<gene>
    <name evidence="2" type="ORF">AWV77_18860</name>
</gene>
<sequence length="1262" mass="138784">MKKTAEKPLAPAKKKRVPPTPPNPPSVVEDLESPYSIPMSVVPVLGAAYGLGRRHIKDGLTYAFERWTQCRAGDEFIIWMNGIRMAEDRVSPANESDPRFFLVIPRSTLLLHFVEDVYGEVRRVGAGTVSTSEHQRILILNTLPGGEGNCDGTYHTGLTFTLSHTIIDSVVASRGVDVTIRAWANMRVNDLVMFYWGPHRFELPPLLPGEVGRDLSFLITPDFLRAVGDGRLVVQFYLYDEVLDESGPCHRWSKPVPVEVVLNTTLLEEPEIIEADPDLLIVDADLLHGAPANGSVFIRRNHPAFAAGDHLIWTVMGNTPEGEEVSYSFRLPVTLASYNDISIPNAIVRSLIQSTLRISYVREREMLPSRPTVYAVAGVRHTLPEPDVLQRHGPFVEPDLRLITVAMPDYDPPGNSGDDLQVNILGEHLDGSVERVFSHRAAGVHPRFRDFLNAQYARFEGLLRTRVYYLVTGPVTVRESERRYIQIGRPARTLVAPSIQEADVTNNIDPATVGSVATFEARAEFRAGDEVIIKYVGSVTGSSTIEYVLAVGSNPFLADVPKKLIDDNLDGTLRVSYVRRRFGVDELSEEKAYTIGRALGELFPPEVVEATTGPDELDPRLVAISGATVRCRYEHPKDGDQVEVCWRGLSGAGTHFESKDANRGDTFVEVIVPPSAIGFNIHPQGRDIDVSFKVIRNGVPTDSPVLTLNLLTLSHLPGATIDSIGESAILEIPKLDDLDQTRVAPWPYIEINQRMWLRNEGTLDTDAAYLEETYVGREVSVADVNNGPAPFTPVSRLRRLKEWTPFTIDFGVTFNHTNNPADIVWFETRHHMVQTQPNVFPHAEIKYSTPPSGPEVVISPITVENKCQVLVTYPNMNQGGTDMITLYWIGADGVPVEVGTQTGLDGGTVTFNVSNELVGVSIHTTIQLQYEVILGRGGEGSSEVQMVHVQAIPQASLPRALINNVANGGSINPASLTGDAMLRMIKWPYSAKDQVAWLTLAAPGAVTQNLLVEHRVSENEAINGFANITVLRSWLMTVPNNGTVTINPLVNFNRQNDKGMAVVFPPTQYRIAHTTALVFDSSAVYFNRKTFFLDGYPNVLPIFGSGNSIQRVASGGTRPYLYSTSNAGVVHVDANTGYATMRGNGSAVISVRDSSVPAQVRSYTVYASQAVRCVGLGRSTLGNIRSSANNAGARLPSLDEARELHQVFGYLWPMGNGLYWTSTFSHSFFFTNYYYGLNINTGEILAGKDHIAGDHFNGVGLR</sequence>
<proteinExistence type="predicted"/>
<dbReference type="OrthoDB" id="6845417at2"/>
<evidence type="ECO:0008006" key="4">
    <source>
        <dbReference type="Google" id="ProtNLM"/>
    </source>
</evidence>
<name>A0A0X7K3X6_9PSED</name>
<comment type="caution">
    <text evidence="2">The sequence shown here is derived from an EMBL/GenBank/DDBJ whole genome shotgun (WGS) entry which is preliminary data.</text>
</comment>
<reference evidence="3" key="1">
    <citation type="submission" date="2016-01" db="EMBL/GenBank/DDBJ databases">
        <authorList>
            <person name="Gamez R.M."/>
            <person name="Rodriguez F."/>
            <person name="Bernal J.F."/>
            <person name="Agarwala R."/>
            <person name="Landsman D."/>
            <person name="Marino-Ramirez L."/>
        </authorList>
    </citation>
    <scope>NUCLEOTIDE SEQUENCE [LARGE SCALE GENOMIC DNA]</scope>
    <source>
        <strain evidence="3">Ps006</strain>
    </source>
</reference>